<dbReference type="Proteomes" id="UP001235939">
    <property type="component" value="Chromosome 09"/>
</dbReference>
<feature type="domain" description="C2H2-type" evidence="8">
    <location>
        <begin position="61"/>
        <end position="88"/>
    </location>
</feature>
<dbReference type="InterPro" id="IPR013087">
    <property type="entry name" value="Znf_C2H2_type"/>
</dbReference>
<keyword evidence="4 7" id="KW-0863">Zinc-finger</keyword>
<keyword evidence="5" id="KW-0862">Zinc</keyword>
<name>A0ABY6KTU3_9ARAC</name>
<accession>A0ABY6KTU3</accession>
<feature type="domain" description="C2H2-type" evidence="8">
    <location>
        <begin position="33"/>
        <end position="60"/>
    </location>
</feature>
<sequence length="148" mass="16730">MAVVDKNLHVSENFWNSGNYRKTKKAPKKENIYRCKYCEFVTAHRYSLNRHSQIHTGEKNFKCNKCNYRSIQKSDVTKHAVCHTGKKPYACTATNQPAVTPRSARMRGGGGHVGNTVAVRSKTDGHHGGRLFTSIHLNKTFSNFITFA</sequence>
<dbReference type="EMBL" id="CP092871">
    <property type="protein sequence ID" value="UYV72109.1"/>
    <property type="molecule type" value="Genomic_DNA"/>
</dbReference>
<protein>
    <recommendedName>
        <fullName evidence="8">C2H2-type domain-containing protein</fullName>
    </recommendedName>
</protein>
<dbReference type="InterPro" id="IPR056438">
    <property type="entry name" value="Znf-C2H2_CTCF"/>
</dbReference>
<evidence type="ECO:0000259" key="8">
    <source>
        <dbReference type="PROSITE" id="PS50157"/>
    </source>
</evidence>
<keyword evidence="3" id="KW-0677">Repeat</keyword>
<keyword evidence="2" id="KW-0479">Metal-binding</keyword>
<evidence type="ECO:0000256" key="1">
    <source>
        <dbReference type="ARBA" id="ARBA00004123"/>
    </source>
</evidence>
<evidence type="ECO:0000256" key="6">
    <source>
        <dbReference type="ARBA" id="ARBA00023242"/>
    </source>
</evidence>
<dbReference type="PANTHER" id="PTHR24393:SF34">
    <property type="entry name" value="PR_SET DOMAIN 13"/>
    <property type="match status" value="1"/>
</dbReference>
<proteinExistence type="predicted"/>
<evidence type="ECO:0000256" key="4">
    <source>
        <dbReference type="ARBA" id="ARBA00022771"/>
    </source>
</evidence>
<dbReference type="Gene3D" id="3.30.160.60">
    <property type="entry name" value="Classic Zinc Finger"/>
    <property type="match status" value="2"/>
</dbReference>
<dbReference type="SMART" id="SM00355">
    <property type="entry name" value="ZnF_C2H2"/>
    <property type="match status" value="2"/>
</dbReference>
<evidence type="ECO:0000256" key="2">
    <source>
        <dbReference type="ARBA" id="ARBA00022723"/>
    </source>
</evidence>
<dbReference type="PROSITE" id="PS50157">
    <property type="entry name" value="ZINC_FINGER_C2H2_2"/>
    <property type="match status" value="2"/>
</dbReference>
<keyword evidence="6" id="KW-0539">Nucleus</keyword>
<dbReference type="SUPFAM" id="SSF57667">
    <property type="entry name" value="beta-beta-alpha zinc fingers"/>
    <property type="match status" value="1"/>
</dbReference>
<evidence type="ECO:0000256" key="5">
    <source>
        <dbReference type="ARBA" id="ARBA00022833"/>
    </source>
</evidence>
<evidence type="ECO:0000313" key="9">
    <source>
        <dbReference type="EMBL" id="UYV72109.1"/>
    </source>
</evidence>
<evidence type="ECO:0000313" key="10">
    <source>
        <dbReference type="Proteomes" id="UP001235939"/>
    </source>
</evidence>
<organism evidence="9 10">
    <name type="scientific">Cordylochernes scorpioides</name>
    <dbReference type="NCBI Taxonomy" id="51811"/>
    <lineage>
        <taxon>Eukaryota</taxon>
        <taxon>Metazoa</taxon>
        <taxon>Ecdysozoa</taxon>
        <taxon>Arthropoda</taxon>
        <taxon>Chelicerata</taxon>
        <taxon>Arachnida</taxon>
        <taxon>Pseudoscorpiones</taxon>
        <taxon>Cheliferoidea</taxon>
        <taxon>Chernetidae</taxon>
        <taxon>Cordylochernes</taxon>
    </lineage>
</organism>
<evidence type="ECO:0000256" key="7">
    <source>
        <dbReference type="PROSITE-ProRule" id="PRU00042"/>
    </source>
</evidence>
<keyword evidence="10" id="KW-1185">Reference proteome</keyword>
<evidence type="ECO:0000256" key="3">
    <source>
        <dbReference type="ARBA" id="ARBA00022737"/>
    </source>
</evidence>
<dbReference type="PANTHER" id="PTHR24393">
    <property type="entry name" value="ZINC FINGER PROTEIN"/>
    <property type="match status" value="1"/>
</dbReference>
<dbReference type="Pfam" id="PF23611">
    <property type="entry name" value="zf-C2H2_16"/>
    <property type="match status" value="1"/>
</dbReference>
<comment type="subcellular location">
    <subcellularLocation>
        <location evidence="1">Nucleus</location>
    </subcellularLocation>
</comment>
<dbReference type="InterPro" id="IPR036236">
    <property type="entry name" value="Znf_C2H2_sf"/>
</dbReference>
<reference evidence="9 10" key="1">
    <citation type="submission" date="2022-01" db="EMBL/GenBank/DDBJ databases">
        <title>A chromosomal length assembly of Cordylochernes scorpioides.</title>
        <authorList>
            <person name="Zeh D."/>
            <person name="Zeh J."/>
        </authorList>
    </citation>
    <scope>NUCLEOTIDE SEQUENCE [LARGE SCALE GENOMIC DNA]</scope>
    <source>
        <strain evidence="9">IN4F17</strain>
        <tissue evidence="9">Whole Body</tissue>
    </source>
</reference>
<gene>
    <name evidence="9" type="ORF">LAZ67_9001840</name>
</gene>